<evidence type="ECO:0000259" key="4">
    <source>
        <dbReference type="Pfam" id="PF01182"/>
    </source>
</evidence>
<keyword evidence="1 5" id="KW-0378">Hydrolase</keyword>
<proteinExistence type="predicted"/>
<keyword evidence="2" id="KW-0119">Carbohydrate metabolism</keyword>
<keyword evidence="5" id="KW-0413">Isomerase</keyword>
<dbReference type="Gene3D" id="3.40.50.1360">
    <property type="match status" value="1"/>
</dbReference>
<dbReference type="Pfam" id="PF01182">
    <property type="entry name" value="Glucosamine_iso"/>
    <property type="match status" value="1"/>
</dbReference>
<dbReference type="OrthoDB" id="9791139at2"/>
<dbReference type="PATRIC" id="fig|1050174.4.peg.2017"/>
<name>A0A0G3GRU1_9CORY</name>
<evidence type="ECO:0000256" key="1">
    <source>
        <dbReference type="ARBA" id="ARBA00022801"/>
    </source>
</evidence>
<dbReference type="Proteomes" id="UP000035368">
    <property type="component" value="Chromosome"/>
</dbReference>
<dbReference type="GO" id="GO:0006046">
    <property type="term" value="P:N-acetylglucosamine catabolic process"/>
    <property type="evidence" value="ECO:0007669"/>
    <property type="project" value="UniProtKB-UniRule"/>
</dbReference>
<dbReference type="AlphaFoldDB" id="A0A0G3GRU1"/>
<dbReference type="KEGG" id="cei:CEPID_10000"/>
<dbReference type="EMBL" id="CP011541">
    <property type="protein sequence ID" value="AKK03839.1"/>
    <property type="molecule type" value="Genomic_DNA"/>
</dbReference>
<dbReference type="GO" id="GO:0006043">
    <property type="term" value="P:glucosamine catabolic process"/>
    <property type="evidence" value="ECO:0007669"/>
    <property type="project" value="TreeGrafter"/>
</dbReference>
<dbReference type="RefSeq" id="WP_047240796.1">
    <property type="nucleotide sequence ID" value="NZ_CP011541.1"/>
</dbReference>
<dbReference type="SUPFAM" id="SSF100950">
    <property type="entry name" value="NagB/RpiA/CoA transferase-like"/>
    <property type="match status" value="1"/>
</dbReference>
<dbReference type="GO" id="GO:0042802">
    <property type="term" value="F:identical protein binding"/>
    <property type="evidence" value="ECO:0007669"/>
    <property type="project" value="TreeGrafter"/>
</dbReference>
<dbReference type="GO" id="GO:0005975">
    <property type="term" value="P:carbohydrate metabolic process"/>
    <property type="evidence" value="ECO:0007669"/>
    <property type="project" value="InterPro"/>
</dbReference>
<protein>
    <recommendedName>
        <fullName evidence="3">Glucosamine-6-phosphate deaminase</fullName>
        <ecNumber evidence="3">3.5.99.6</ecNumber>
    </recommendedName>
</protein>
<dbReference type="NCBIfam" id="TIGR00502">
    <property type="entry name" value="nagB"/>
    <property type="match status" value="1"/>
</dbReference>
<dbReference type="STRING" id="1050174.CEPID_10000"/>
<dbReference type="GO" id="GO:0016853">
    <property type="term" value="F:isomerase activity"/>
    <property type="evidence" value="ECO:0007669"/>
    <property type="project" value="UniProtKB-KW"/>
</dbReference>
<dbReference type="InterPro" id="IPR018321">
    <property type="entry name" value="Glucosamine6P_isomerase_CS"/>
</dbReference>
<dbReference type="GO" id="GO:0005737">
    <property type="term" value="C:cytoplasm"/>
    <property type="evidence" value="ECO:0007669"/>
    <property type="project" value="TreeGrafter"/>
</dbReference>
<dbReference type="InterPro" id="IPR037171">
    <property type="entry name" value="NagB/RpiA_transferase-like"/>
</dbReference>
<evidence type="ECO:0000313" key="6">
    <source>
        <dbReference type="Proteomes" id="UP000035368"/>
    </source>
</evidence>
<evidence type="ECO:0000256" key="2">
    <source>
        <dbReference type="ARBA" id="ARBA00023277"/>
    </source>
</evidence>
<dbReference type="EC" id="3.5.99.6" evidence="3"/>
<dbReference type="CDD" id="cd01399">
    <property type="entry name" value="GlcN6P_deaminase"/>
    <property type="match status" value="1"/>
</dbReference>
<organism evidence="5 6">
    <name type="scientific">Corynebacterium epidermidicanis</name>
    <dbReference type="NCBI Taxonomy" id="1050174"/>
    <lineage>
        <taxon>Bacteria</taxon>
        <taxon>Bacillati</taxon>
        <taxon>Actinomycetota</taxon>
        <taxon>Actinomycetes</taxon>
        <taxon>Mycobacteriales</taxon>
        <taxon>Corynebacteriaceae</taxon>
        <taxon>Corynebacterium</taxon>
    </lineage>
</organism>
<keyword evidence="6" id="KW-1185">Reference proteome</keyword>
<dbReference type="PANTHER" id="PTHR11280">
    <property type="entry name" value="GLUCOSAMINE-6-PHOSPHATE ISOMERASE"/>
    <property type="match status" value="1"/>
</dbReference>
<dbReference type="PANTHER" id="PTHR11280:SF5">
    <property type="entry name" value="GLUCOSAMINE-6-PHOSPHATE ISOMERASE"/>
    <property type="match status" value="1"/>
</dbReference>
<feature type="domain" description="Glucosamine/galactosamine-6-phosphate isomerase" evidence="4">
    <location>
        <begin position="12"/>
        <end position="224"/>
    </location>
</feature>
<evidence type="ECO:0000313" key="5">
    <source>
        <dbReference type="EMBL" id="AKK03839.1"/>
    </source>
</evidence>
<reference evidence="5 6" key="1">
    <citation type="submission" date="2015-05" db="EMBL/GenBank/DDBJ databases">
        <title>Complete genome sequence of Corynebacterium epidermidicanis DSM 45586, isolated from the skin of a dog suffering from pruritus.</title>
        <authorList>
            <person name="Ruckert C."/>
            <person name="Albersmeier A."/>
            <person name="Winkler A."/>
            <person name="Tauch A."/>
        </authorList>
    </citation>
    <scope>NUCLEOTIDE SEQUENCE [LARGE SCALE GENOMIC DNA]</scope>
    <source>
        <strain evidence="5 6">DSM 45586</strain>
    </source>
</reference>
<dbReference type="InterPro" id="IPR006148">
    <property type="entry name" value="Glc/Gal-6P_isomerase"/>
</dbReference>
<dbReference type="NCBIfam" id="NF001684">
    <property type="entry name" value="PRK00443.1-4"/>
    <property type="match status" value="1"/>
</dbReference>
<dbReference type="GO" id="GO:0004342">
    <property type="term" value="F:glucosamine-6-phosphate deaminase activity"/>
    <property type="evidence" value="ECO:0007669"/>
    <property type="project" value="UniProtKB-UniRule"/>
</dbReference>
<dbReference type="PROSITE" id="PS01161">
    <property type="entry name" value="GLC_GALNAC_ISOMERASE"/>
    <property type="match status" value="1"/>
</dbReference>
<evidence type="ECO:0000256" key="3">
    <source>
        <dbReference type="NCBIfam" id="TIGR00502"/>
    </source>
</evidence>
<dbReference type="GO" id="GO:0019262">
    <property type="term" value="P:N-acetylneuraminate catabolic process"/>
    <property type="evidence" value="ECO:0007669"/>
    <property type="project" value="TreeGrafter"/>
</dbReference>
<dbReference type="InterPro" id="IPR004547">
    <property type="entry name" value="Glucosamine6P_isomerase"/>
</dbReference>
<gene>
    <name evidence="5" type="primary">nagB</name>
    <name evidence="5" type="ORF">CEPID_10000</name>
</gene>
<accession>A0A0G3GRU1</accession>
<sequence length="256" mass="27886">MEVVITERPELIAADIIQTYAEAGKTLGLATGSTPLKTYQELVRRHQEQGLSFANCEAFLLDEYVGLPTDHEQSYYETIRREFTRAIDISDAAVHSPDGMAQDPYEAAKTYDRSIEEAGGVDLQLLGVGTNGHIGFNEPGSSLSSRTRLKTLHPQTVKDNARFFDGDESQVPHHVLTQGLGTILEAGHLLLLATGAGKADAVAALVEGPVSAFCPASVLQLHSHATVLIDEAAASKLKFREYYQYAYDHRLPGQSF</sequence>